<keyword evidence="2 8" id="KW-0645">Protease</keyword>
<dbReference type="Pfam" id="PF02586">
    <property type="entry name" value="SRAP"/>
    <property type="match status" value="1"/>
</dbReference>
<dbReference type="Proteomes" id="UP000070299">
    <property type="component" value="Unassembled WGS sequence"/>
</dbReference>
<evidence type="ECO:0000256" key="4">
    <source>
        <dbReference type="ARBA" id="ARBA00022801"/>
    </source>
</evidence>
<evidence type="ECO:0000256" key="1">
    <source>
        <dbReference type="ARBA" id="ARBA00008136"/>
    </source>
</evidence>
<evidence type="ECO:0000256" key="8">
    <source>
        <dbReference type="RuleBase" id="RU364100"/>
    </source>
</evidence>
<dbReference type="EC" id="3.4.-.-" evidence="8"/>
<gene>
    <name evidence="9" type="ORF">AX660_10415</name>
</gene>
<dbReference type="InterPro" id="IPR036590">
    <property type="entry name" value="SRAP-like"/>
</dbReference>
<comment type="similarity">
    <text evidence="1 8">Belongs to the SOS response-associated peptidase family.</text>
</comment>
<sequence>MQEGNVMCGRLNVSDDPFVTQLLLDLGIENPKENMHFGRFKRATDIISIVTEKNGKRQLIPATWWLLLESTETGFKPSKYTSFNSRYDKLNVPGSAAYKPFRESRCVIVTKGFGETEFRDKKPLHYHDFEAVEGALALGGLYKEWQHKGTGEIIYSCSVITLPAHDKIKPYHSKASPLMLPQQDNTIDLWLDEHNQQVAMFNDLLQPKLHQALNVYPIDKPSSYLPIGESNKVERDIA</sequence>
<name>A0A136A5R2_9ALTE</name>
<evidence type="ECO:0000256" key="2">
    <source>
        <dbReference type="ARBA" id="ARBA00022670"/>
    </source>
</evidence>
<comment type="caution">
    <text evidence="9">The sequence shown here is derived from an EMBL/GenBank/DDBJ whole genome shotgun (WGS) entry which is preliminary data.</text>
</comment>
<dbReference type="SUPFAM" id="SSF143081">
    <property type="entry name" value="BB1717-like"/>
    <property type="match status" value="1"/>
</dbReference>
<dbReference type="AlphaFoldDB" id="A0A136A5R2"/>
<dbReference type="GO" id="GO:0006508">
    <property type="term" value="P:proteolysis"/>
    <property type="evidence" value="ECO:0007669"/>
    <property type="project" value="UniProtKB-KW"/>
</dbReference>
<keyword evidence="4 8" id="KW-0378">Hydrolase</keyword>
<dbReference type="PANTHER" id="PTHR13604:SF0">
    <property type="entry name" value="ABASIC SITE PROCESSING PROTEIN HMCES"/>
    <property type="match status" value="1"/>
</dbReference>
<evidence type="ECO:0000256" key="7">
    <source>
        <dbReference type="ARBA" id="ARBA00023239"/>
    </source>
</evidence>
<keyword evidence="5" id="KW-0190">Covalent protein-DNA linkage</keyword>
<keyword evidence="10" id="KW-1185">Reference proteome</keyword>
<organism evidence="9 10">
    <name type="scientific">Paraglaciecola hydrolytica</name>
    <dbReference type="NCBI Taxonomy" id="1799789"/>
    <lineage>
        <taxon>Bacteria</taxon>
        <taxon>Pseudomonadati</taxon>
        <taxon>Pseudomonadota</taxon>
        <taxon>Gammaproteobacteria</taxon>
        <taxon>Alteromonadales</taxon>
        <taxon>Alteromonadaceae</taxon>
        <taxon>Paraglaciecola</taxon>
    </lineage>
</organism>
<reference evidence="10" key="1">
    <citation type="submission" date="2016-02" db="EMBL/GenBank/DDBJ databases">
        <authorList>
            <person name="Schultz-Johansen M."/>
            <person name="Glaring M.A."/>
            <person name="Bech P.K."/>
            <person name="Stougaard P."/>
        </authorList>
    </citation>
    <scope>NUCLEOTIDE SEQUENCE [LARGE SCALE GENOMIC DNA]</scope>
    <source>
        <strain evidence="10">S66</strain>
    </source>
</reference>
<dbReference type="GO" id="GO:0003697">
    <property type="term" value="F:single-stranded DNA binding"/>
    <property type="evidence" value="ECO:0007669"/>
    <property type="project" value="InterPro"/>
</dbReference>
<dbReference type="EMBL" id="LSNE01000003">
    <property type="protein sequence ID" value="KXI30577.1"/>
    <property type="molecule type" value="Genomic_DNA"/>
</dbReference>
<keyword evidence="6" id="KW-0238">DNA-binding</keyword>
<dbReference type="STRING" id="1799789.AX660_10415"/>
<evidence type="ECO:0000313" key="9">
    <source>
        <dbReference type="EMBL" id="KXI30577.1"/>
    </source>
</evidence>
<dbReference type="GO" id="GO:0106300">
    <property type="term" value="P:protein-DNA covalent cross-linking repair"/>
    <property type="evidence" value="ECO:0007669"/>
    <property type="project" value="InterPro"/>
</dbReference>
<evidence type="ECO:0000256" key="3">
    <source>
        <dbReference type="ARBA" id="ARBA00022763"/>
    </source>
</evidence>
<dbReference type="Gene3D" id="3.90.1680.10">
    <property type="entry name" value="SOS response associated peptidase-like"/>
    <property type="match status" value="1"/>
</dbReference>
<dbReference type="PANTHER" id="PTHR13604">
    <property type="entry name" value="DC12-RELATED"/>
    <property type="match status" value="1"/>
</dbReference>
<evidence type="ECO:0000313" key="10">
    <source>
        <dbReference type="Proteomes" id="UP000070299"/>
    </source>
</evidence>
<dbReference type="InterPro" id="IPR003738">
    <property type="entry name" value="SRAP"/>
</dbReference>
<evidence type="ECO:0000256" key="6">
    <source>
        <dbReference type="ARBA" id="ARBA00023125"/>
    </source>
</evidence>
<evidence type="ECO:0000256" key="5">
    <source>
        <dbReference type="ARBA" id="ARBA00023124"/>
    </source>
</evidence>
<protein>
    <recommendedName>
        <fullName evidence="8">Abasic site processing protein</fullName>
        <ecNumber evidence="8">3.4.-.-</ecNumber>
    </recommendedName>
</protein>
<accession>A0A136A5R2</accession>
<proteinExistence type="inferred from homology"/>
<dbReference type="GO" id="GO:0016829">
    <property type="term" value="F:lyase activity"/>
    <property type="evidence" value="ECO:0007669"/>
    <property type="project" value="UniProtKB-KW"/>
</dbReference>
<keyword evidence="3" id="KW-0227">DNA damage</keyword>
<keyword evidence="7" id="KW-0456">Lyase</keyword>
<dbReference type="GO" id="GO:0008233">
    <property type="term" value="F:peptidase activity"/>
    <property type="evidence" value="ECO:0007669"/>
    <property type="project" value="UniProtKB-KW"/>
</dbReference>